<proteinExistence type="predicted"/>
<dbReference type="EMBL" id="VCIW01000015">
    <property type="protein sequence ID" value="TLS50388.1"/>
    <property type="molecule type" value="Genomic_DNA"/>
</dbReference>
<sequence>MNKNKIYSLVASGVVKRFSESEKESIRSKLIAVGRELFAERGLQKTGVAEITSRAGIAQGTFYLFFESKEALFFEILQREEESIRTSLFDEHLSGDGRVTREGFERFLTDSLFSIRRHPLIRHLYDERTMESLFRKLPPETLAAHASKDEETLLPFIDRGRREGWLVPAEPSAIVNLIRSAVLLSFQRERIGEPSYDATLRLLAHCIACGLILEEGDNDASSR</sequence>
<dbReference type="InterPro" id="IPR050624">
    <property type="entry name" value="HTH-type_Tx_Regulator"/>
</dbReference>
<dbReference type="PANTHER" id="PTHR43479">
    <property type="entry name" value="ACREF/ENVCD OPERON REPRESSOR-RELATED"/>
    <property type="match status" value="1"/>
</dbReference>
<feature type="DNA-binding region" description="H-T-H motif" evidence="2">
    <location>
        <begin position="47"/>
        <end position="66"/>
    </location>
</feature>
<dbReference type="Pfam" id="PF00440">
    <property type="entry name" value="TetR_N"/>
    <property type="match status" value="1"/>
</dbReference>
<reference evidence="4 5" key="1">
    <citation type="submission" date="2019-05" db="EMBL/GenBank/DDBJ databases">
        <authorList>
            <person name="Narsing Rao M.P."/>
            <person name="Li W.J."/>
        </authorList>
    </citation>
    <scope>NUCLEOTIDE SEQUENCE [LARGE SCALE GENOMIC DNA]</scope>
    <source>
        <strain evidence="4 5">SYSU_K30003</strain>
    </source>
</reference>
<feature type="domain" description="HTH tetR-type" evidence="3">
    <location>
        <begin position="24"/>
        <end position="84"/>
    </location>
</feature>
<evidence type="ECO:0000256" key="2">
    <source>
        <dbReference type="PROSITE-ProRule" id="PRU00335"/>
    </source>
</evidence>
<dbReference type="PRINTS" id="PR00455">
    <property type="entry name" value="HTHTETR"/>
</dbReference>
<dbReference type="AlphaFoldDB" id="A0A5R9GAG7"/>
<comment type="caution">
    <text evidence="4">The sequence shown here is derived from an EMBL/GenBank/DDBJ whole genome shotgun (WGS) entry which is preliminary data.</text>
</comment>
<protein>
    <submittedName>
        <fullName evidence="4">TetR/AcrR family transcriptional regulator</fullName>
    </submittedName>
</protein>
<evidence type="ECO:0000256" key="1">
    <source>
        <dbReference type="ARBA" id="ARBA00023125"/>
    </source>
</evidence>
<gene>
    <name evidence="4" type="ORF">FE782_20400</name>
</gene>
<evidence type="ECO:0000259" key="3">
    <source>
        <dbReference type="PROSITE" id="PS50977"/>
    </source>
</evidence>
<keyword evidence="1 2" id="KW-0238">DNA-binding</keyword>
<dbReference type="InterPro" id="IPR009057">
    <property type="entry name" value="Homeodomain-like_sf"/>
</dbReference>
<keyword evidence="5" id="KW-1185">Reference proteome</keyword>
<name>A0A5R9GAG7_9BACL</name>
<dbReference type="SUPFAM" id="SSF46689">
    <property type="entry name" value="Homeodomain-like"/>
    <property type="match status" value="1"/>
</dbReference>
<dbReference type="Gene3D" id="1.10.357.10">
    <property type="entry name" value="Tetracycline Repressor, domain 2"/>
    <property type="match status" value="1"/>
</dbReference>
<dbReference type="Proteomes" id="UP000309676">
    <property type="component" value="Unassembled WGS sequence"/>
</dbReference>
<dbReference type="PANTHER" id="PTHR43479:SF11">
    <property type="entry name" value="ACREF_ENVCD OPERON REPRESSOR-RELATED"/>
    <property type="match status" value="1"/>
</dbReference>
<evidence type="ECO:0000313" key="4">
    <source>
        <dbReference type="EMBL" id="TLS50388.1"/>
    </source>
</evidence>
<evidence type="ECO:0000313" key="5">
    <source>
        <dbReference type="Proteomes" id="UP000309676"/>
    </source>
</evidence>
<dbReference type="PROSITE" id="PS50977">
    <property type="entry name" value="HTH_TETR_2"/>
    <property type="match status" value="1"/>
</dbReference>
<dbReference type="InterPro" id="IPR001647">
    <property type="entry name" value="HTH_TetR"/>
</dbReference>
<organism evidence="4 5">
    <name type="scientific">Paenibacillus antri</name>
    <dbReference type="NCBI Taxonomy" id="2582848"/>
    <lineage>
        <taxon>Bacteria</taxon>
        <taxon>Bacillati</taxon>
        <taxon>Bacillota</taxon>
        <taxon>Bacilli</taxon>
        <taxon>Bacillales</taxon>
        <taxon>Paenibacillaceae</taxon>
        <taxon>Paenibacillus</taxon>
    </lineage>
</organism>
<dbReference type="GO" id="GO:0003677">
    <property type="term" value="F:DNA binding"/>
    <property type="evidence" value="ECO:0007669"/>
    <property type="project" value="UniProtKB-UniRule"/>
</dbReference>
<accession>A0A5R9GAG7</accession>